<dbReference type="InterPro" id="IPR008979">
    <property type="entry name" value="Galactose-bd-like_sf"/>
</dbReference>
<dbReference type="GO" id="GO:0001681">
    <property type="term" value="F:sialate O-acetylesterase activity"/>
    <property type="evidence" value="ECO:0007669"/>
    <property type="project" value="InterPro"/>
</dbReference>
<feature type="domain" description="Sialate O-acetylesterase" evidence="2">
    <location>
        <begin position="72"/>
        <end position="175"/>
    </location>
</feature>
<proteinExistence type="predicted"/>
<organism evidence="3 4">
    <name type="scientific">Flavihumibacter petaseus NBRC 106054</name>
    <dbReference type="NCBI Taxonomy" id="1220578"/>
    <lineage>
        <taxon>Bacteria</taxon>
        <taxon>Pseudomonadati</taxon>
        <taxon>Bacteroidota</taxon>
        <taxon>Chitinophagia</taxon>
        <taxon>Chitinophagales</taxon>
        <taxon>Chitinophagaceae</taxon>
        <taxon>Flavihumibacter</taxon>
    </lineage>
</organism>
<keyword evidence="4" id="KW-1185">Reference proteome</keyword>
<evidence type="ECO:0000259" key="2">
    <source>
        <dbReference type="Pfam" id="PF03629"/>
    </source>
</evidence>
<keyword evidence="1" id="KW-0378">Hydrolase</keyword>
<protein>
    <submittedName>
        <fullName evidence="3">Putative acetylesterase</fullName>
    </submittedName>
</protein>
<dbReference type="PANTHER" id="PTHR22901">
    <property type="entry name" value="SIALATE O-ACETYLESTERASE"/>
    <property type="match status" value="1"/>
</dbReference>
<dbReference type="EMBL" id="BBWV01000002">
    <property type="protein sequence ID" value="GAO43238.1"/>
    <property type="molecule type" value="Genomic_DNA"/>
</dbReference>
<feature type="domain" description="Sialate O-acetylesterase" evidence="2">
    <location>
        <begin position="391"/>
        <end position="497"/>
    </location>
</feature>
<accession>A0A0E9N0D2</accession>
<dbReference type="PANTHER" id="PTHR22901:SF0">
    <property type="entry name" value="SIALATE O-ACETYLESTERASE"/>
    <property type="match status" value="1"/>
</dbReference>
<dbReference type="InterPro" id="IPR036514">
    <property type="entry name" value="SGNH_hydro_sf"/>
</dbReference>
<name>A0A0E9N0D2_9BACT</name>
<reference evidence="3 4" key="1">
    <citation type="submission" date="2015-04" db="EMBL/GenBank/DDBJ databases">
        <title>Whole genome shotgun sequence of Flavihumibacter petaseus NBRC 106054.</title>
        <authorList>
            <person name="Miyazawa S."/>
            <person name="Hosoyama A."/>
            <person name="Hashimoto M."/>
            <person name="Noguchi M."/>
            <person name="Tsuchikane K."/>
            <person name="Ohji S."/>
            <person name="Yamazoe A."/>
            <person name="Ichikawa N."/>
            <person name="Kimura A."/>
            <person name="Fujita N."/>
        </authorList>
    </citation>
    <scope>NUCLEOTIDE SEQUENCE [LARGE SCALE GENOMIC DNA]</scope>
    <source>
        <strain evidence="3 4">NBRC 106054</strain>
    </source>
</reference>
<dbReference type="GO" id="GO:0005975">
    <property type="term" value="P:carbohydrate metabolic process"/>
    <property type="evidence" value="ECO:0007669"/>
    <property type="project" value="InterPro"/>
</dbReference>
<dbReference type="Proteomes" id="UP000033121">
    <property type="component" value="Unassembled WGS sequence"/>
</dbReference>
<comment type="caution">
    <text evidence="3">The sequence shown here is derived from an EMBL/GenBank/DDBJ whole genome shotgun (WGS) entry which is preliminary data.</text>
</comment>
<dbReference type="GO" id="GO:0004553">
    <property type="term" value="F:hydrolase activity, hydrolyzing O-glycosyl compounds"/>
    <property type="evidence" value="ECO:0007669"/>
    <property type="project" value="InterPro"/>
</dbReference>
<dbReference type="Gene3D" id="3.40.50.1110">
    <property type="entry name" value="SGNH hydrolase"/>
    <property type="match status" value="2"/>
</dbReference>
<dbReference type="AlphaFoldDB" id="A0A0E9N0D2"/>
<evidence type="ECO:0000313" key="3">
    <source>
        <dbReference type="EMBL" id="GAO43238.1"/>
    </source>
</evidence>
<evidence type="ECO:0000313" key="4">
    <source>
        <dbReference type="Proteomes" id="UP000033121"/>
    </source>
</evidence>
<dbReference type="STRING" id="1220578.FPE01S_02_03420"/>
<dbReference type="SUPFAM" id="SSF52266">
    <property type="entry name" value="SGNH hydrolase"/>
    <property type="match status" value="1"/>
</dbReference>
<sequence>MVLQRERALTIWGWAGKNEKITVSFHDQKQTTKADKQGKWSVELSPEVAGGPFELVVSGKGERRIKNILLGDVWLCSGQSNMEWNVRSSNNAEQVIAGSANDRIRHFAVAKTISDKPLDNVKAAAWEIAGPATTGNFTAVGYFFAKTLEKELGVPVGLVHSSWGGTDVETWTSREALADSKEFHDLMTGLPKLNLDSLAAKKNAEAAAVVTQLQGKLPDAATVARFPSVEFDQRSWPEMQLPELWETQQLKNFDGVVWFRKTIQLTKEQAAQAATLLLGTIDDSDDTYVNGKKVGATMNSYNVERRYVIPAGLLKEGVNVIAIRVEDTGGGGGVYGGADRLQLTLGDQHLPLAGKWALQVERLAATATSVGPNSYPSLLYNGMIHPLLKFPIKGAIWYQGENNAGRAAQYATAFPVMINDWRKGWEEGNFPFYFVQLSSFIAGDGDSRKGSAWAELREAQTQTLVLPQTGMAVTIDVGERNDIHPRNKQDVGYRLALQALKKTYGKGVVADGPVFSNMEIDGNEVRLGFANADGLMAKGSDGVVLGFDVAGADRKFYPVTGKIENGKVVLQGDAAQKPVAVRYAWADDAGKANLFNGAGLPAQPFRTDHWEGITEKNKYQGGN</sequence>
<dbReference type="SUPFAM" id="SSF49785">
    <property type="entry name" value="Galactose-binding domain-like"/>
    <property type="match status" value="1"/>
</dbReference>
<gene>
    <name evidence="3" type="ORF">FPE01S_02_03420</name>
</gene>
<dbReference type="InterPro" id="IPR005181">
    <property type="entry name" value="SASA"/>
</dbReference>
<dbReference type="InterPro" id="IPR039329">
    <property type="entry name" value="SIAE"/>
</dbReference>
<evidence type="ECO:0000256" key="1">
    <source>
        <dbReference type="ARBA" id="ARBA00022801"/>
    </source>
</evidence>
<dbReference type="Pfam" id="PF03629">
    <property type="entry name" value="SASA"/>
    <property type="match status" value="2"/>
</dbReference>